<accession>A0A399T499</accession>
<dbReference type="PANTHER" id="PTHR42754:SF1">
    <property type="entry name" value="LIPOPROTEIN"/>
    <property type="match status" value="1"/>
</dbReference>
<proteinExistence type="predicted"/>
<feature type="signal peptide" evidence="1">
    <location>
        <begin position="1"/>
        <end position="20"/>
    </location>
</feature>
<feature type="chain" id="PRO_5017351969" evidence="1">
    <location>
        <begin position="21"/>
        <end position="388"/>
    </location>
</feature>
<evidence type="ECO:0000256" key="1">
    <source>
        <dbReference type="SAM" id="SignalP"/>
    </source>
</evidence>
<evidence type="ECO:0000313" key="2">
    <source>
        <dbReference type="EMBL" id="RIJ49734.1"/>
    </source>
</evidence>
<dbReference type="EMBL" id="QWGR01000002">
    <property type="protein sequence ID" value="RIJ49734.1"/>
    <property type="molecule type" value="Genomic_DNA"/>
</dbReference>
<keyword evidence="1" id="KW-0732">Signal</keyword>
<dbReference type="SUPFAM" id="SSF50998">
    <property type="entry name" value="Quinoprotein alcohol dehydrogenase-like"/>
    <property type="match status" value="1"/>
</dbReference>
<gene>
    <name evidence="2" type="ORF">D1614_03050</name>
</gene>
<reference evidence="2 3" key="1">
    <citation type="submission" date="2018-08" db="EMBL/GenBank/DDBJ databases">
        <title>Pallidiluteibacterium maritimus gen. nov., sp. nov., isolated from coastal sediment.</title>
        <authorList>
            <person name="Zhou L.Y."/>
        </authorList>
    </citation>
    <scope>NUCLEOTIDE SEQUENCE [LARGE SCALE GENOMIC DNA]</scope>
    <source>
        <strain evidence="2 3">XSD2</strain>
    </source>
</reference>
<sequence>MKPLFSLLLALVLTAFCTTAQTWNAEWEKVSGNPKQDYFADVTEIPLGGFAVLGAVGGNTSKLSLLFYSEAGDLIWSRIYESDESELPGKIVSTGEDKLIILAQKNQNNQSQVLILKTDKSGNEITRTTLNGMYYKGADLAVINEDEWVVAGAKGTDADNAQLWLAKLNASGEIKWERTFNQTSNGCFSTIKQLPDGGFVLGGQVAGKSKNDCDMIVIRTDSEGNATWTSRMEAPKSKEWTECVCCSPDSCFMLVGWGGNCLNDINDEYPIFDFDLILKKVDCNGKVKWSKNFDAEGSEGGNAIAIRPDGHFVVAGTKVTSFTGTIGPWLMEIDGNGQVLNELLLDMKYARACKILNTKDGGFVVIGPGMNENLTPRSDGWIAKFSAM</sequence>
<keyword evidence="3" id="KW-1185">Reference proteome</keyword>
<protein>
    <submittedName>
        <fullName evidence="2">Uncharacterized protein</fullName>
    </submittedName>
</protein>
<comment type="caution">
    <text evidence="2">The sequence shown here is derived from an EMBL/GenBank/DDBJ whole genome shotgun (WGS) entry which is preliminary data.</text>
</comment>
<dbReference type="OrthoDB" id="1523346at2"/>
<dbReference type="InterPro" id="IPR015915">
    <property type="entry name" value="Kelch-typ_b-propeller"/>
</dbReference>
<dbReference type="Gene3D" id="2.120.10.80">
    <property type="entry name" value="Kelch-type beta propeller"/>
    <property type="match status" value="1"/>
</dbReference>
<organism evidence="2 3">
    <name type="scientific">Maribellus luteus</name>
    <dbReference type="NCBI Taxonomy" id="2305463"/>
    <lineage>
        <taxon>Bacteria</taxon>
        <taxon>Pseudomonadati</taxon>
        <taxon>Bacteroidota</taxon>
        <taxon>Bacteroidia</taxon>
        <taxon>Marinilabiliales</taxon>
        <taxon>Prolixibacteraceae</taxon>
        <taxon>Maribellus</taxon>
    </lineage>
</organism>
<dbReference type="AlphaFoldDB" id="A0A399T499"/>
<dbReference type="RefSeq" id="WP_119436422.1">
    <property type="nucleotide sequence ID" value="NZ_QWGR01000002.1"/>
</dbReference>
<evidence type="ECO:0000313" key="3">
    <source>
        <dbReference type="Proteomes" id="UP000265926"/>
    </source>
</evidence>
<dbReference type="Proteomes" id="UP000265926">
    <property type="component" value="Unassembled WGS sequence"/>
</dbReference>
<dbReference type="InterPro" id="IPR011047">
    <property type="entry name" value="Quinoprotein_ADH-like_sf"/>
</dbReference>
<name>A0A399T499_9BACT</name>
<dbReference type="PANTHER" id="PTHR42754">
    <property type="entry name" value="ENDOGLUCANASE"/>
    <property type="match status" value="1"/>
</dbReference>